<keyword evidence="2" id="KW-1133">Transmembrane helix</keyword>
<accession>A0A165HBL2</accession>
<evidence type="ECO:0000256" key="1">
    <source>
        <dbReference type="SAM" id="MobiDB-lite"/>
    </source>
</evidence>
<gene>
    <name evidence="3" type="ORF">EXIGLDRAFT_836929</name>
</gene>
<feature type="compositionally biased region" description="Low complexity" evidence="1">
    <location>
        <begin position="50"/>
        <end position="65"/>
    </location>
</feature>
<feature type="compositionally biased region" description="Low complexity" evidence="1">
    <location>
        <begin position="530"/>
        <end position="539"/>
    </location>
</feature>
<name>A0A165HBL2_EXIGL</name>
<evidence type="ECO:0000313" key="3">
    <source>
        <dbReference type="EMBL" id="KZV91723.1"/>
    </source>
</evidence>
<feature type="compositionally biased region" description="Low complexity" evidence="1">
    <location>
        <begin position="401"/>
        <end position="426"/>
    </location>
</feature>
<feature type="compositionally biased region" description="Pro residues" evidence="1">
    <location>
        <begin position="434"/>
        <end position="449"/>
    </location>
</feature>
<dbReference type="InParanoid" id="A0A165HBL2"/>
<feature type="compositionally biased region" description="Low complexity" evidence="1">
    <location>
        <begin position="306"/>
        <end position="317"/>
    </location>
</feature>
<dbReference type="Proteomes" id="UP000077266">
    <property type="component" value="Unassembled WGS sequence"/>
</dbReference>
<dbReference type="EMBL" id="KV426022">
    <property type="protein sequence ID" value="KZV91723.1"/>
    <property type="molecule type" value="Genomic_DNA"/>
</dbReference>
<evidence type="ECO:0000313" key="4">
    <source>
        <dbReference type="Proteomes" id="UP000077266"/>
    </source>
</evidence>
<dbReference type="Gene3D" id="2.60.120.260">
    <property type="entry name" value="Galactose-binding domain-like"/>
    <property type="match status" value="1"/>
</dbReference>
<keyword evidence="2" id="KW-0472">Membrane</keyword>
<evidence type="ECO:0000256" key="2">
    <source>
        <dbReference type="SAM" id="Phobius"/>
    </source>
</evidence>
<feature type="compositionally biased region" description="Pro residues" evidence="1">
    <location>
        <begin position="516"/>
        <end position="529"/>
    </location>
</feature>
<proteinExistence type="predicted"/>
<protein>
    <submittedName>
        <fullName evidence="3">Uncharacterized protein</fullName>
    </submittedName>
</protein>
<organism evidence="3 4">
    <name type="scientific">Exidia glandulosa HHB12029</name>
    <dbReference type="NCBI Taxonomy" id="1314781"/>
    <lineage>
        <taxon>Eukaryota</taxon>
        <taxon>Fungi</taxon>
        <taxon>Dikarya</taxon>
        <taxon>Basidiomycota</taxon>
        <taxon>Agaricomycotina</taxon>
        <taxon>Agaricomycetes</taxon>
        <taxon>Auriculariales</taxon>
        <taxon>Exidiaceae</taxon>
        <taxon>Exidia</taxon>
    </lineage>
</organism>
<dbReference type="AlphaFoldDB" id="A0A165HBL2"/>
<keyword evidence="4" id="KW-1185">Reference proteome</keyword>
<reference evidence="3 4" key="1">
    <citation type="journal article" date="2016" name="Mol. Biol. Evol.">
        <title>Comparative Genomics of Early-Diverging Mushroom-Forming Fungi Provides Insights into the Origins of Lignocellulose Decay Capabilities.</title>
        <authorList>
            <person name="Nagy L.G."/>
            <person name="Riley R."/>
            <person name="Tritt A."/>
            <person name="Adam C."/>
            <person name="Daum C."/>
            <person name="Floudas D."/>
            <person name="Sun H."/>
            <person name="Yadav J.S."/>
            <person name="Pangilinan J."/>
            <person name="Larsson K.H."/>
            <person name="Matsuura K."/>
            <person name="Barry K."/>
            <person name="Labutti K."/>
            <person name="Kuo R."/>
            <person name="Ohm R.A."/>
            <person name="Bhattacharya S.S."/>
            <person name="Shirouzu T."/>
            <person name="Yoshinaga Y."/>
            <person name="Martin F.M."/>
            <person name="Grigoriev I.V."/>
            <person name="Hibbett D.S."/>
        </authorList>
    </citation>
    <scope>NUCLEOTIDE SEQUENCE [LARGE SCALE GENOMIC DNA]</scope>
    <source>
        <strain evidence="3 4">HHB12029</strain>
    </source>
</reference>
<feature type="region of interest" description="Disordered" evidence="1">
    <location>
        <begin position="46"/>
        <end position="72"/>
    </location>
</feature>
<dbReference type="OrthoDB" id="10619446at2759"/>
<feature type="region of interest" description="Disordered" evidence="1">
    <location>
        <begin position="272"/>
        <end position="323"/>
    </location>
</feature>
<keyword evidence="2" id="KW-0812">Transmembrane</keyword>
<sequence length="553" mass="57896">MFVVVKQSWPRSASSTACCHWPSLVLVPPRSACLSSATQCLQFSQPPRPQAVSSPRSSSSLSHSPGAQLTPLGPRAMSRHHLAILLLITLCSLSPARARYVDDADEQVVYSGLALPARSLACKLNAAKCTSNWWLERSSRHHNGSLHVTHGPLAVASFSFQGSALALIGTTFAHGAKGLIAVDDGAPQIVDFTSSTGARVDGVRLYARSGLDPAVTHTVVLSYDSTSYVPRRDEPRYMAVDAFLVEDSPDAPAVAHPRSPVTLSSRAISSSSGTVLARDDDIPTPSSGSSPTFNDLYADSDETHTSSSSSASSSQWSPVGHSQPASLNAGQIAAIGVVSGVLFVALAFAVLWCVKAKVFHGPRRVRQSSRRGESVLSWSFGSVMGNRGGRQAAAPPRQVDTRAVTAPAPAAASGRAASGRRNIARASLEAQRSPSPPPELLTPVSPSPISPANSLTPLALPRRAASTTAGSGPSSSRRGPPAPLPLGSSSSLHPHAVPTPMASPRLAEWAQHVVIPPSPAPTAAPPPYTPRSRPARSPRNLQELREKMSPFTA</sequence>
<feature type="compositionally biased region" description="Low complexity" evidence="1">
    <location>
        <begin position="463"/>
        <end position="492"/>
    </location>
</feature>
<feature type="compositionally biased region" description="Basic and acidic residues" evidence="1">
    <location>
        <begin position="542"/>
        <end position="553"/>
    </location>
</feature>
<feature type="compositionally biased region" description="Polar residues" evidence="1">
    <location>
        <begin position="284"/>
        <end position="293"/>
    </location>
</feature>
<feature type="region of interest" description="Disordered" evidence="1">
    <location>
        <begin position="385"/>
        <end position="553"/>
    </location>
</feature>
<feature type="transmembrane region" description="Helical" evidence="2">
    <location>
        <begin position="332"/>
        <end position="354"/>
    </location>
</feature>